<evidence type="ECO:0000313" key="2">
    <source>
        <dbReference type="Proteomes" id="UP000646386"/>
    </source>
</evidence>
<sequence length="403" mass="43795">MFEAITYRNAIGPGPLIDIGALAEGLIFYGRVVIAANSATIEELLTRIPPFILLSLLRDGRLEIHYMEDHTGVSSDTLSNGRSVHGLIRFSSPAHIIEKVGPQKFRAAAGNTSQAKIGASQFTRLLNPLSHSGFDQESLLQTFSEGDTIQDAVKALIREVAPTFESPNDFRFKVERERNGQFSVDTNIDFSSLNKIYHRVVPPEHSTITEAYILALVQGAYLASFLAASLNTEIAVHPIEKAVQASAIDSVVRKYTQSQLQIERFADLTLSGGHAIREAVNSGAVPFASVVKLLDSADKFRHWLHQQPADANLVRAYYQETIKDSWIAKLPGKSMRWGIFTGIGLGIDALGAGGLGTATGVAVSAIDSFLADKLVGGWKPHQFVERDLKTLFNPVEKVGSGKG</sequence>
<reference evidence="1 2" key="2">
    <citation type="journal article" date="2021" name="Microorganisms">
        <title>The Ever-Expanding Pseudomonas Genus: Description of 43 New Species and Partition of the Pseudomonas putida Group.</title>
        <authorList>
            <person name="Girard L."/>
            <person name="Lood C."/>
            <person name="Hofte M."/>
            <person name="Vandamme P."/>
            <person name="Rokni-Zadeh H."/>
            <person name="van Noort V."/>
            <person name="Lavigne R."/>
            <person name="De Mot R."/>
        </authorList>
    </citation>
    <scope>NUCLEOTIDE SEQUENCE [LARGE SCALE GENOMIC DNA]</scope>
    <source>
        <strain evidence="1 2">ZA 5.3</strain>
    </source>
</reference>
<keyword evidence="2" id="KW-1185">Reference proteome</keyword>
<organism evidence="1 2">
    <name type="scientific">Pseudomonas tensinigenes</name>
    <dbReference type="NCBI Taxonomy" id="2745511"/>
    <lineage>
        <taxon>Bacteria</taxon>
        <taxon>Pseudomonadati</taxon>
        <taxon>Pseudomonadota</taxon>
        <taxon>Gammaproteobacteria</taxon>
        <taxon>Pseudomonadales</taxon>
        <taxon>Pseudomonadaceae</taxon>
        <taxon>Pseudomonas</taxon>
    </lineage>
</organism>
<dbReference type="Proteomes" id="UP000646386">
    <property type="component" value="Chromosome"/>
</dbReference>
<proteinExistence type="predicted"/>
<dbReference type="EMBL" id="CP077089">
    <property type="protein sequence ID" value="QXI08201.1"/>
    <property type="molecule type" value="Genomic_DNA"/>
</dbReference>
<dbReference type="RefSeq" id="WP_186613566.1">
    <property type="nucleotide sequence ID" value="NZ_CP077089.1"/>
</dbReference>
<accession>A0ABX8Q4S9</accession>
<protein>
    <submittedName>
        <fullName evidence="1">Uncharacterized protein</fullName>
    </submittedName>
</protein>
<gene>
    <name evidence="1" type="ORF">HU718_011055</name>
</gene>
<reference evidence="1 2" key="1">
    <citation type="journal article" date="2020" name="Microorganisms">
        <title>Reliable Identification of Environmental Pseudomonas Isolates Using the rpoD Gene.</title>
        <authorList>
            <consortium name="The Broad Institute Genome Sequencing Platform"/>
            <person name="Girard L."/>
            <person name="Lood C."/>
            <person name="Rokni-Zadeh H."/>
            <person name="van Noort V."/>
            <person name="Lavigne R."/>
            <person name="De Mot R."/>
        </authorList>
    </citation>
    <scope>NUCLEOTIDE SEQUENCE [LARGE SCALE GENOMIC DNA]</scope>
    <source>
        <strain evidence="1 2">ZA 5.3</strain>
    </source>
</reference>
<evidence type="ECO:0000313" key="1">
    <source>
        <dbReference type="EMBL" id="QXI08201.1"/>
    </source>
</evidence>
<name>A0ABX8Q4S9_9PSED</name>